<proteinExistence type="predicted"/>
<gene>
    <name evidence="1" type="ORF">L6164_016734</name>
</gene>
<dbReference type="Proteomes" id="UP000828941">
    <property type="component" value="Chromosome 7"/>
</dbReference>
<name>A0ACB9N7K0_BAUVA</name>
<evidence type="ECO:0000313" key="2">
    <source>
        <dbReference type="Proteomes" id="UP000828941"/>
    </source>
</evidence>
<dbReference type="EMBL" id="CM039432">
    <property type="protein sequence ID" value="KAI4331779.1"/>
    <property type="molecule type" value="Genomic_DNA"/>
</dbReference>
<reference evidence="1 2" key="1">
    <citation type="journal article" date="2022" name="DNA Res.">
        <title>Chromosomal-level genome assembly of the orchid tree Bauhinia variegata (Leguminosae; Cercidoideae) supports the allotetraploid origin hypothesis of Bauhinia.</title>
        <authorList>
            <person name="Zhong Y."/>
            <person name="Chen Y."/>
            <person name="Zheng D."/>
            <person name="Pang J."/>
            <person name="Liu Y."/>
            <person name="Luo S."/>
            <person name="Meng S."/>
            <person name="Qian L."/>
            <person name="Wei D."/>
            <person name="Dai S."/>
            <person name="Zhou R."/>
        </authorList>
    </citation>
    <scope>NUCLEOTIDE SEQUENCE [LARGE SCALE GENOMIC DNA]</scope>
    <source>
        <strain evidence="1">BV-YZ2020</strain>
    </source>
</reference>
<evidence type="ECO:0000313" key="1">
    <source>
        <dbReference type="EMBL" id="KAI4331779.1"/>
    </source>
</evidence>
<accession>A0ACB9N7K0</accession>
<keyword evidence="2" id="KW-1185">Reference proteome</keyword>
<comment type="caution">
    <text evidence="1">The sequence shown here is derived from an EMBL/GenBank/DDBJ whole genome shotgun (WGS) entry which is preliminary data.</text>
</comment>
<sequence>MNLTRITSVVKRRPQANAGGGVDVTHSPSTISFATNLYIGIVFLDGGFFNSMDGIMLGMGSSRPPLAGKPSQMAELMMQDSKGSRLKFRLGQWINSSGDSRRIGVVKYVNPIEGYSSSWIRVDWDNGEGKHDGSINGVQYFNAKFEKLSSFVHAHNLNQGISLLEALEIRY</sequence>
<protein>
    <submittedName>
        <fullName evidence="1">Uncharacterized protein</fullName>
    </submittedName>
</protein>
<organism evidence="1 2">
    <name type="scientific">Bauhinia variegata</name>
    <name type="common">Purple orchid tree</name>
    <name type="synonym">Phanera variegata</name>
    <dbReference type="NCBI Taxonomy" id="167791"/>
    <lineage>
        <taxon>Eukaryota</taxon>
        <taxon>Viridiplantae</taxon>
        <taxon>Streptophyta</taxon>
        <taxon>Embryophyta</taxon>
        <taxon>Tracheophyta</taxon>
        <taxon>Spermatophyta</taxon>
        <taxon>Magnoliopsida</taxon>
        <taxon>eudicotyledons</taxon>
        <taxon>Gunneridae</taxon>
        <taxon>Pentapetalae</taxon>
        <taxon>rosids</taxon>
        <taxon>fabids</taxon>
        <taxon>Fabales</taxon>
        <taxon>Fabaceae</taxon>
        <taxon>Cercidoideae</taxon>
        <taxon>Cercideae</taxon>
        <taxon>Bauhiniinae</taxon>
        <taxon>Bauhinia</taxon>
    </lineage>
</organism>